<evidence type="ECO:0000256" key="4">
    <source>
        <dbReference type="ARBA" id="ARBA00022984"/>
    </source>
</evidence>
<dbReference type="EMBL" id="JBEPMA010000001">
    <property type="protein sequence ID" value="MET3616430.1"/>
    <property type="molecule type" value="Genomic_DNA"/>
</dbReference>
<keyword evidence="6" id="KW-0961">Cell wall biogenesis/degradation</keyword>
<keyword evidence="2" id="KW-0132">Cell division</keyword>
<dbReference type="SUPFAM" id="SSF53244">
    <property type="entry name" value="MurD-like peptide ligases, peptide-binding domain"/>
    <property type="match status" value="1"/>
</dbReference>
<sequence>MKLAEMIKNVAIEDTNFDLDLHLDDDYETVTHHTDDVIDNSIFVAIKGYVTDGHKFIEKAKNKGAKLSVVEEFQDIDIPQIKVLNTRIALADISNNYYDKPSKKLNMIGITATNGKTTTAFMVQKVLEEDNRTTGIIGTVFTKYSDVMVPSILTTPESVVLQKYLNEMYDKGITDVVMEVSSSAQELYRNKNIDFDFVTFNNLGREHIDQHGSFENYFRYKSRLIRNAREDAIAVLNFDNKMIADLSNKTQAHVLSYSLKNLNRDFGISDLDLTTGKGNFIFHINHDIEIKDVIIKKNSFNIELGTVGYSSVMNSIVAIIIGLCLEIPVGTIQRALKNFAGVERRFELIYDEKFKILDDHFANEKNIDATMKTLKEMKYNNLNILYAIRGNRGVEVNKEITEKLVYWIDKLKPEKFCATLSKDVVTWKDEVSEAELNIFKKILKENGIECKIFDTLEEAVNDSINFLKKDDILLLAGCQGMDKGAQYVKDRLLNDNLVTDVCEFSKRIDGRIC</sequence>
<evidence type="ECO:0000256" key="1">
    <source>
        <dbReference type="ARBA" id="ARBA00004752"/>
    </source>
</evidence>
<dbReference type="Gene3D" id="3.40.1190.10">
    <property type="entry name" value="Mur-like, catalytic domain"/>
    <property type="match status" value="1"/>
</dbReference>
<proteinExistence type="predicted"/>
<feature type="domain" description="Mur ligase C-terminal" evidence="8">
    <location>
        <begin position="344"/>
        <end position="477"/>
    </location>
</feature>
<evidence type="ECO:0000256" key="3">
    <source>
        <dbReference type="ARBA" id="ARBA00022960"/>
    </source>
</evidence>
<keyword evidence="11" id="KW-1185">Reference proteome</keyword>
<keyword evidence="4" id="KW-0573">Peptidoglycan synthesis</keyword>
<keyword evidence="10" id="KW-0436">Ligase</keyword>
<evidence type="ECO:0000259" key="9">
    <source>
        <dbReference type="Pfam" id="PF08245"/>
    </source>
</evidence>
<keyword evidence="5" id="KW-0131">Cell cycle</keyword>
<dbReference type="EC" id="6.3.2.13" evidence="10"/>
<dbReference type="Pfam" id="PF01225">
    <property type="entry name" value="Mur_ligase"/>
    <property type="match status" value="1"/>
</dbReference>
<dbReference type="InterPro" id="IPR004101">
    <property type="entry name" value="Mur_ligase_C"/>
</dbReference>
<dbReference type="Gene3D" id="3.40.1390.10">
    <property type="entry name" value="MurE/MurF, N-terminal domain"/>
    <property type="match status" value="1"/>
</dbReference>
<name>A0ABV2J934_9FIRM</name>
<dbReference type="InterPro" id="IPR035911">
    <property type="entry name" value="MurE/MurF_N"/>
</dbReference>
<protein>
    <submittedName>
        <fullName evidence="10">UDP-N-acetylmuramoyl-L-alanyl-D-glutamate--2, 6-diaminopimelate ligase</fullName>
        <ecNumber evidence="10">6.3.2.13</ecNumber>
    </submittedName>
</protein>
<organism evidence="10 11">
    <name type="scientific">Peptoniphilus olsenii</name>
    <dbReference type="NCBI Taxonomy" id="411570"/>
    <lineage>
        <taxon>Bacteria</taxon>
        <taxon>Bacillati</taxon>
        <taxon>Bacillota</taxon>
        <taxon>Tissierellia</taxon>
        <taxon>Tissierellales</taxon>
        <taxon>Peptoniphilaceae</taxon>
        <taxon>Peptoniphilus</taxon>
    </lineage>
</organism>
<gene>
    <name evidence="10" type="ORF">ABID14_000050</name>
</gene>
<evidence type="ECO:0000259" key="7">
    <source>
        <dbReference type="Pfam" id="PF01225"/>
    </source>
</evidence>
<evidence type="ECO:0000256" key="2">
    <source>
        <dbReference type="ARBA" id="ARBA00022618"/>
    </source>
</evidence>
<dbReference type="SUPFAM" id="SSF63418">
    <property type="entry name" value="MurE/MurF N-terminal domain"/>
    <property type="match status" value="1"/>
</dbReference>
<dbReference type="InterPro" id="IPR036565">
    <property type="entry name" value="Mur-like_cat_sf"/>
</dbReference>
<comment type="pathway">
    <text evidence="1">Cell wall biogenesis; peptidoglycan biosynthesis.</text>
</comment>
<keyword evidence="3" id="KW-0133">Cell shape</keyword>
<dbReference type="Pfam" id="PF02875">
    <property type="entry name" value="Mur_ligase_C"/>
    <property type="match status" value="1"/>
</dbReference>
<evidence type="ECO:0000259" key="8">
    <source>
        <dbReference type="Pfam" id="PF02875"/>
    </source>
</evidence>
<dbReference type="SUPFAM" id="SSF53623">
    <property type="entry name" value="MurD-like peptide ligases, catalytic domain"/>
    <property type="match status" value="1"/>
</dbReference>
<accession>A0ABV2J934</accession>
<dbReference type="Proteomes" id="UP001549162">
    <property type="component" value="Unassembled WGS sequence"/>
</dbReference>
<dbReference type="InterPro" id="IPR036615">
    <property type="entry name" value="Mur_ligase_C_dom_sf"/>
</dbReference>
<evidence type="ECO:0000313" key="10">
    <source>
        <dbReference type="EMBL" id="MET3616430.1"/>
    </source>
</evidence>
<feature type="domain" description="Mur ligase N-terminal catalytic" evidence="7">
    <location>
        <begin position="40"/>
        <end position="98"/>
    </location>
</feature>
<dbReference type="Pfam" id="PF08245">
    <property type="entry name" value="Mur_ligase_M"/>
    <property type="match status" value="1"/>
</dbReference>
<comment type="caution">
    <text evidence="10">The sequence shown here is derived from an EMBL/GenBank/DDBJ whole genome shotgun (WGS) entry which is preliminary data.</text>
</comment>
<dbReference type="InterPro" id="IPR013221">
    <property type="entry name" value="Mur_ligase_cen"/>
</dbReference>
<evidence type="ECO:0000256" key="6">
    <source>
        <dbReference type="ARBA" id="ARBA00023316"/>
    </source>
</evidence>
<evidence type="ECO:0000313" key="11">
    <source>
        <dbReference type="Proteomes" id="UP001549162"/>
    </source>
</evidence>
<feature type="domain" description="Mur ligase central" evidence="9">
    <location>
        <begin position="110"/>
        <end position="321"/>
    </location>
</feature>
<dbReference type="PANTHER" id="PTHR23135">
    <property type="entry name" value="MUR LIGASE FAMILY MEMBER"/>
    <property type="match status" value="1"/>
</dbReference>
<dbReference type="RefSeq" id="WP_354366441.1">
    <property type="nucleotide sequence ID" value="NZ_JBEPMA010000001.1"/>
</dbReference>
<dbReference type="PANTHER" id="PTHR23135:SF4">
    <property type="entry name" value="UDP-N-ACETYLMURAMOYL-L-ALANYL-D-GLUTAMATE--2,6-DIAMINOPIMELATE LIGASE MURE HOMOLOG, CHLOROPLASTIC"/>
    <property type="match status" value="1"/>
</dbReference>
<dbReference type="GO" id="GO:0008765">
    <property type="term" value="F:UDP-N-acetylmuramoylalanyl-D-glutamate-2,6-diaminopimelate ligase activity"/>
    <property type="evidence" value="ECO:0007669"/>
    <property type="project" value="UniProtKB-EC"/>
</dbReference>
<dbReference type="InterPro" id="IPR000713">
    <property type="entry name" value="Mur_ligase_N"/>
</dbReference>
<reference evidence="10 11" key="1">
    <citation type="submission" date="2024-06" db="EMBL/GenBank/DDBJ databases">
        <title>Genomic Encyclopedia of Type Strains, Phase IV (KMG-IV): sequencing the most valuable type-strain genomes for metagenomic binning, comparative biology and taxonomic classification.</title>
        <authorList>
            <person name="Goeker M."/>
        </authorList>
    </citation>
    <scope>NUCLEOTIDE SEQUENCE [LARGE SCALE GENOMIC DNA]</scope>
    <source>
        <strain evidence="10 11">DSM 21460</strain>
    </source>
</reference>
<evidence type="ECO:0000256" key="5">
    <source>
        <dbReference type="ARBA" id="ARBA00023306"/>
    </source>
</evidence>